<keyword evidence="8" id="KW-0934">Plastid</keyword>
<dbReference type="GO" id="GO:0005840">
    <property type="term" value="C:ribosome"/>
    <property type="evidence" value="ECO:0007669"/>
    <property type="project" value="UniProtKB-KW"/>
</dbReference>
<proteinExistence type="inferred from homology"/>
<dbReference type="InterPro" id="IPR049946">
    <property type="entry name" value="RIBOSOMAL_L20_CS"/>
</dbReference>
<dbReference type="RefSeq" id="YP_009121244.1">
    <property type="nucleotide sequence ID" value="NC_026448.1"/>
</dbReference>
<evidence type="ECO:0000256" key="5">
    <source>
        <dbReference type="ARBA" id="ARBA00023274"/>
    </source>
</evidence>
<sequence length="88" mass="11001">MIHKYKHNIKSLIYYNKDRKKIKIYFRRLWITRINAKIRYEGNIYSSYYSLFFKKLRNKNLIFNRKMLGQIAISNPIFFHVIYNFILD</sequence>
<reference evidence="8" key="2">
    <citation type="journal article" date="2015" name="Genome Biol. Evol.">
        <title>Exploring the Limits for Reduction of Plastid Genomes: a Case Study of the Mycoheterotrophic Orchids Epipogium aphyllum and Epipogium roseum.</title>
        <authorList>
            <person name="Schelkunov M."/>
            <person name="Shtratnikova V."/>
            <person name="Nuraliev M."/>
            <person name="Selosse M.A."/>
            <person name="Penin A."/>
            <person name="Logacheva M."/>
        </authorList>
    </citation>
    <scope>NUCLEOTIDE SEQUENCE</scope>
</reference>
<protein>
    <recommendedName>
        <fullName evidence="6">Large ribosomal subunit protein bL20c</fullName>
    </recommendedName>
</protein>
<evidence type="ECO:0000256" key="4">
    <source>
        <dbReference type="ARBA" id="ARBA00022980"/>
    </source>
</evidence>
<evidence type="ECO:0000256" key="7">
    <source>
        <dbReference type="SAM" id="Phobius"/>
    </source>
</evidence>
<keyword evidence="3" id="KW-0694">RNA-binding</keyword>
<organism evidence="8">
    <name type="scientific">Epipogium roseum</name>
    <dbReference type="NCBI Taxonomy" id="556037"/>
    <lineage>
        <taxon>Eukaryota</taxon>
        <taxon>Viridiplantae</taxon>
        <taxon>Streptophyta</taxon>
        <taxon>Embryophyta</taxon>
        <taxon>Tracheophyta</taxon>
        <taxon>Spermatophyta</taxon>
        <taxon>Magnoliopsida</taxon>
        <taxon>Liliopsida</taxon>
        <taxon>Asparagales</taxon>
        <taxon>Orchidaceae</taxon>
        <taxon>Epidendroideae</taxon>
        <taxon>Nervilieae</taxon>
        <taxon>Epipogiinae</taxon>
        <taxon>Epipogium</taxon>
    </lineage>
</organism>
<comment type="similarity">
    <text evidence="1">Belongs to the bacterial ribosomal protein bL20 family.</text>
</comment>
<keyword evidence="2" id="KW-0699">rRNA-binding</keyword>
<dbReference type="GO" id="GO:0019843">
    <property type="term" value="F:rRNA binding"/>
    <property type="evidence" value="ECO:0007669"/>
    <property type="project" value="UniProtKB-KW"/>
</dbReference>
<accession>A0A0B4N4T3</accession>
<dbReference type="GO" id="GO:0003735">
    <property type="term" value="F:structural constituent of ribosome"/>
    <property type="evidence" value="ECO:0007669"/>
    <property type="project" value="InterPro"/>
</dbReference>
<dbReference type="Gene3D" id="1.10.1900.20">
    <property type="entry name" value="Ribosomal protein L20"/>
    <property type="match status" value="1"/>
</dbReference>
<keyword evidence="7" id="KW-1133">Transmembrane helix</keyword>
<evidence type="ECO:0000256" key="6">
    <source>
        <dbReference type="ARBA" id="ARBA00035295"/>
    </source>
</evidence>
<dbReference type="InterPro" id="IPR035566">
    <property type="entry name" value="Ribosomal_protein_bL20_C"/>
</dbReference>
<geneLocation type="plastid" evidence="8"/>
<feature type="transmembrane region" description="Helical" evidence="7">
    <location>
        <begin position="67"/>
        <end position="86"/>
    </location>
</feature>
<keyword evidence="5" id="KW-0687">Ribonucleoprotein</keyword>
<dbReference type="EMBL" id="KJ772291">
    <property type="protein sequence ID" value="AII40854.1"/>
    <property type="molecule type" value="Genomic_DNA"/>
</dbReference>
<evidence type="ECO:0000313" key="8">
    <source>
        <dbReference type="EMBL" id="AII40854.1"/>
    </source>
</evidence>
<dbReference type="PANTHER" id="PTHR10986">
    <property type="entry name" value="39S RIBOSOMAL PROTEIN L20"/>
    <property type="match status" value="1"/>
</dbReference>
<evidence type="ECO:0000256" key="2">
    <source>
        <dbReference type="ARBA" id="ARBA00022730"/>
    </source>
</evidence>
<keyword evidence="7" id="KW-0472">Membrane</keyword>
<dbReference type="InterPro" id="IPR005813">
    <property type="entry name" value="Ribosomal_bL20"/>
</dbReference>
<gene>
    <name evidence="8" type="primary">rpl20</name>
</gene>
<keyword evidence="4 8" id="KW-0689">Ribosomal protein</keyword>
<dbReference type="Pfam" id="PF00453">
    <property type="entry name" value="Ribosomal_L20"/>
    <property type="match status" value="1"/>
</dbReference>
<name>A0A0B4N4T3_9ASPA</name>
<dbReference type="GeneID" id="24147819"/>
<dbReference type="GO" id="GO:1990904">
    <property type="term" value="C:ribonucleoprotein complex"/>
    <property type="evidence" value="ECO:0007669"/>
    <property type="project" value="UniProtKB-KW"/>
</dbReference>
<dbReference type="AlphaFoldDB" id="A0A0B4N4T3"/>
<dbReference type="PROSITE" id="PS00937">
    <property type="entry name" value="RIBOSOMAL_L20"/>
    <property type="match status" value="1"/>
</dbReference>
<dbReference type="SUPFAM" id="SSF74731">
    <property type="entry name" value="Ribosomal protein L20"/>
    <property type="match status" value="1"/>
</dbReference>
<dbReference type="GO" id="GO:0006412">
    <property type="term" value="P:translation"/>
    <property type="evidence" value="ECO:0007669"/>
    <property type="project" value="InterPro"/>
</dbReference>
<evidence type="ECO:0000256" key="3">
    <source>
        <dbReference type="ARBA" id="ARBA00022884"/>
    </source>
</evidence>
<evidence type="ECO:0000256" key="1">
    <source>
        <dbReference type="ARBA" id="ARBA00007698"/>
    </source>
</evidence>
<reference evidence="8" key="1">
    <citation type="submission" date="2014-05" db="EMBL/GenBank/DDBJ databases">
        <authorList>
            <person name="Logacheva M.D."/>
        </authorList>
    </citation>
    <scope>NUCLEOTIDE SEQUENCE</scope>
</reference>
<keyword evidence="7" id="KW-0812">Transmembrane</keyword>